<gene>
    <name evidence="2" type="ORF">PU560_16305</name>
</gene>
<proteinExistence type="predicted"/>
<keyword evidence="3" id="KW-1185">Reference proteome</keyword>
<feature type="transmembrane region" description="Helical" evidence="1">
    <location>
        <begin position="172"/>
        <end position="193"/>
    </location>
</feature>
<evidence type="ECO:0000313" key="3">
    <source>
        <dbReference type="Proteomes" id="UP001165561"/>
    </source>
</evidence>
<feature type="transmembrane region" description="Helical" evidence="1">
    <location>
        <begin position="445"/>
        <end position="466"/>
    </location>
</feature>
<feature type="transmembrane region" description="Helical" evidence="1">
    <location>
        <begin position="356"/>
        <end position="380"/>
    </location>
</feature>
<feature type="transmembrane region" description="Helical" evidence="1">
    <location>
        <begin position="526"/>
        <end position="544"/>
    </location>
</feature>
<feature type="transmembrane region" description="Helical" evidence="1">
    <location>
        <begin position="401"/>
        <end position="425"/>
    </location>
</feature>
<comment type="caution">
    <text evidence="2">The sequence shown here is derived from an EMBL/GenBank/DDBJ whole genome shotgun (WGS) entry which is preliminary data.</text>
</comment>
<protein>
    <submittedName>
        <fullName evidence="2">Polyketide antibiotic transporter</fullName>
    </submittedName>
</protein>
<organism evidence="2 3">
    <name type="scientific">Georgenia halotolerans</name>
    <dbReference type="NCBI Taxonomy" id="3028317"/>
    <lineage>
        <taxon>Bacteria</taxon>
        <taxon>Bacillati</taxon>
        <taxon>Actinomycetota</taxon>
        <taxon>Actinomycetes</taxon>
        <taxon>Micrococcales</taxon>
        <taxon>Bogoriellaceae</taxon>
        <taxon>Georgenia</taxon>
    </lineage>
</organism>
<keyword evidence="1" id="KW-0812">Transmembrane</keyword>
<feature type="transmembrane region" description="Helical" evidence="1">
    <location>
        <begin position="473"/>
        <end position="498"/>
    </location>
</feature>
<feature type="transmembrane region" description="Helical" evidence="1">
    <location>
        <begin position="33"/>
        <end position="51"/>
    </location>
</feature>
<dbReference type="EMBL" id="JARACI010001182">
    <property type="protein sequence ID" value="MDD9208014.1"/>
    <property type="molecule type" value="Genomic_DNA"/>
</dbReference>
<accession>A0ABT5U3G9</accession>
<feature type="transmembrane region" description="Helical" evidence="1">
    <location>
        <begin position="96"/>
        <end position="115"/>
    </location>
</feature>
<name>A0ABT5U3G9_9MICO</name>
<keyword evidence="1" id="KW-0472">Membrane</keyword>
<reference evidence="2" key="1">
    <citation type="submission" date="2023-02" db="EMBL/GenBank/DDBJ databases">
        <title>Georgenia sp.10Sc9-8, isolated from a soil sample collected from the Taklamakan desert.</title>
        <authorList>
            <person name="Liu S."/>
        </authorList>
    </citation>
    <scope>NUCLEOTIDE SEQUENCE</scope>
    <source>
        <strain evidence="2">10Sc9-8</strain>
    </source>
</reference>
<feature type="transmembrane region" description="Helical" evidence="1">
    <location>
        <begin position="136"/>
        <end position="166"/>
    </location>
</feature>
<sequence length="551" mass="56037">MSTAPAGSRQALRPWAGTRHLLRLALRRDRVRIPVWVLALAATAGATVPALEATYAGQQGAPARGALTDNPAGVLMLGPSFGERSPSLGAMTVSELGMTLYVATAVMAVLLTVRHTRAEEEAGRVDVVRALAVGRFAPAAAALGVTFLADLAVAVGIAVALVVTGLPVGGSAVFAASVGLVGTVFGAVAAVAAQLARHPRGTTGLALSVLAAAFALRGVGDVLDPTDGSWLSWLSPLAWAQQTRVFVDTRLWPLALLLAATSVLVAAAALLGVRRDLGSGLLPERRAPDHAGRLLHSAAGLAWRQLRSGMVAWGLALAGFAAAFGSLTEEMNEAVEQLPEVARWMAIAPEALTDSFAAVMLLYLSLGTAAFVLAGVLALVREEESGTGALVVVAGTSRTRWMGMWLVVTALGALVVQGLAGLALGVGVAVSTGEQARVGSLTVAALGYLPGVLVLGGVAAALVGWWPRAARPVAWVVLAHALLVAVLGPLLAVLGPLLQLPDAVINLSPLQLTPAMPLEAPDGGTLVLLLAGTLLLGGAGMVGLRRRDLAG</sequence>
<evidence type="ECO:0000256" key="1">
    <source>
        <dbReference type="SAM" id="Phobius"/>
    </source>
</evidence>
<feature type="transmembrane region" description="Helical" evidence="1">
    <location>
        <begin position="251"/>
        <end position="273"/>
    </location>
</feature>
<evidence type="ECO:0000313" key="2">
    <source>
        <dbReference type="EMBL" id="MDD9208014.1"/>
    </source>
</evidence>
<dbReference type="Proteomes" id="UP001165561">
    <property type="component" value="Unassembled WGS sequence"/>
</dbReference>
<keyword evidence="1" id="KW-1133">Transmembrane helix</keyword>